<dbReference type="SUPFAM" id="SSF56784">
    <property type="entry name" value="HAD-like"/>
    <property type="match status" value="1"/>
</dbReference>
<sequence length="296" mass="32407">MDNIKMIATDMDGTLLNNDRKVSPRNIELLNEAAESGIKICAATGRDFREASAPLKEASLFLPVIGANGAEIRFADGSLFDEKTLDNSLFSLITDPLKREQVYYEVYTNLGAFTTNKEEGLKLVLDVLASTGSKMPKEEALALAEKRFEEGNVQLTRNYETLLAEEKTKLLKILAFSASEKIRRRIRSELAELPVDISSSAMENLEITHHEATKGRGVQSLAGHYGIKLSEVMVIGDNENDLSMMDAAGYAVAMANAAESVKQRADIITGTNYESGVAQAVERVLEARKASLKKSL</sequence>
<dbReference type="CDD" id="cd07516">
    <property type="entry name" value="HAD_Pase"/>
    <property type="match status" value="1"/>
</dbReference>
<dbReference type="PANTHER" id="PTHR10000">
    <property type="entry name" value="PHOSPHOSERINE PHOSPHATASE"/>
    <property type="match status" value="1"/>
</dbReference>
<evidence type="ECO:0000313" key="2">
    <source>
        <dbReference type="Proteomes" id="UP000321816"/>
    </source>
</evidence>
<dbReference type="GO" id="GO:0000287">
    <property type="term" value="F:magnesium ion binding"/>
    <property type="evidence" value="ECO:0007669"/>
    <property type="project" value="TreeGrafter"/>
</dbReference>
<dbReference type="NCBIfam" id="TIGR01484">
    <property type="entry name" value="HAD-SF-IIB"/>
    <property type="match status" value="1"/>
</dbReference>
<keyword evidence="2" id="KW-1185">Reference proteome</keyword>
<name>A0A5C7F4M3_9BACI</name>
<dbReference type="EMBL" id="CP144914">
    <property type="protein sequence ID" value="WWD81408.1"/>
    <property type="molecule type" value="Genomic_DNA"/>
</dbReference>
<dbReference type="Pfam" id="PF08282">
    <property type="entry name" value="Hydrolase_3"/>
    <property type="match status" value="1"/>
</dbReference>
<dbReference type="GO" id="GO:0016791">
    <property type="term" value="F:phosphatase activity"/>
    <property type="evidence" value="ECO:0007669"/>
    <property type="project" value="UniProtKB-ARBA"/>
</dbReference>
<dbReference type="KEGG" id="ahal:FTX54_007680"/>
<dbReference type="SFLD" id="SFLDG01140">
    <property type="entry name" value="C2.B:_Phosphomannomutase_and_P"/>
    <property type="match status" value="1"/>
</dbReference>
<gene>
    <name evidence="1" type="ORF">FTX54_007680</name>
</gene>
<dbReference type="InterPro" id="IPR000150">
    <property type="entry name" value="Cof"/>
</dbReference>
<dbReference type="Gene3D" id="3.30.1240.10">
    <property type="match status" value="1"/>
</dbReference>
<dbReference type="AlphaFoldDB" id="A0A5C7F4M3"/>
<dbReference type="InterPro" id="IPR036412">
    <property type="entry name" value="HAD-like_sf"/>
</dbReference>
<dbReference type="RefSeq" id="WP_147804850.1">
    <property type="nucleotide sequence ID" value="NZ_CP144914.1"/>
</dbReference>
<dbReference type="OrthoDB" id="9806027at2"/>
<dbReference type="InterPro" id="IPR023214">
    <property type="entry name" value="HAD_sf"/>
</dbReference>
<dbReference type="GO" id="GO:0005829">
    <property type="term" value="C:cytosol"/>
    <property type="evidence" value="ECO:0007669"/>
    <property type="project" value="TreeGrafter"/>
</dbReference>
<dbReference type="NCBIfam" id="TIGR00099">
    <property type="entry name" value="Cof-subfamily"/>
    <property type="match status" value="1"/>
</dbReference>
<dbReference type="SFLD" id="SFLDS00003">
    <property type="entry name" value="Haloacid_Dehalogenase"/>
    <property type="match status" value="1"/>
</dbReference>
<dbReference type="Proteomes" id="UP000321816">
    <property type="component" value="Chromosome"/>
</dbReference>
<protein>
    <submittedName>
        <fullName evidence="1">Cof-type HAD-IIB family hydrolase</fullName>
        <ecNumber evidence="1">3.1.3.-</ecNumber>
    </submittedName>
</protein>
<keyword evidence="1" id="KW-0378">Hydrolase</keyword>
<dbReference type="PANTHER" id="PTHR10000:SF55">
    <property type="entry name" value="5-AMINO-6-(5-PHOSPHO-D-RIBITYLAMINO)URACIL PHOSPHATASE YCSE"/>
    <property type="match status" value="1"/>
</dbReference>
<reference evidence="1 2" key="1">
    <citation type="submission" date="2024-01" db="EMBL/GenBank/DDBJ databases">
        <title>Complete Genome Sequence of Alkalicoccus halolimnae BZ-SZ-XJ29T, a Moderately Halophilic Bacterium Isolated from a Salt Lake.</title>
        <authorList>
            <person name="Zhao B."/>
        </authorList>
    </citation>
    <scope>NUCLEOTIDE SEQUENCE [LARGE SCALE GENOMIC DNA]</scope>
    <source>
        <strain evidence="1 2">BZ-SZ-XJ29</strain>
    </source>
</reference>
<proteinExistence type="predicted"/>
<dbReference type="EC" id="3.1.3.-" evidence="1"/>
<evidence type="ECO:0000313" key="1">
    <source>
        <dbReference type="EMBL" id="WWD81408.1"/>
    </source>
</evidence>
<dbReference type="Gene3D" id="3.40.50.1000">
    <property type="entry name" value="HAD superfamily/HAD-like"/>
    <property type="match status" value="1"/>
</dbReference>
<accession>A0A5C7F4M3</accession>
<dbReference type="InterPro" id="IPR006379">
    <property type="entry name" value="HAD-SF_hydro_IIB"/>
</dbReference>
<organism evidence="1 2">
    <name type="scientific">Alkalicoccus halolimnae</name>
    <dbReference type="NCBI Taxonomy" id="1667239"/>
    <lineage>
        <taxon>Bacteria</taxon>
        <taxon>Bacillati</taxon>
        <taxon>Bacillota</taxon>
        <taxon>Bacilli</taxon>
        <taxon>Bacillales</taxon>
        <taxon>Bacillaceae</taxon>
        <taxon>Alkalicoccus</taxon>
    </lineage>
</organism>
<dbReference type="SFLD" id="SFLDG01144">
    <property type="entry name" value="C2.B.4:_PGP_Like"/>
    <property type="match status" value="1"/>
</dbReference>